<keyword evidence="2" id="KW-1185">Reference proteome</keyword>
<organism evidence="1 2">
    <name type="scientific">Gaetbulibacter jejuensis</name>
    <dbReference type="NCBI Taxonomy" id="584607"/>
    <lineage>
        <taxon>Bacteria</taxon>
        <taxon>Pseudomonadati</taxon>
        <taxon>Bacteroidota</taxon>
        <taxon>Flavobacteriia</taxon>
        <taxon>Flavobacteriales</taxon>
        <taxon>Flavobacteriaceae</taxon>
        <taxon>Gaetbulibacter</taxon>
    </lineage>
</organism>
<proteinExistence type="predicted"/>
<name>A0ABN1JMN7_9FLAO</name>
<evidence type="ECO:0000313" key="2">
    <source>
        <dbReference type="Proteomes" id="UP001500736"/>
    </source>
</evidence>
<dbReference type="Proteomes" id="UP001500736">
    <property type="component" value="Unassembled WGS sequence"/>
</dbReference>
<protein>
    <submittedName>
        <fullName evidence="1">Uncharacterized protein</fullName>
    </submittedName>
</protein>
<comment type="caution">
    <text evidence="1">The sequence shown here is derived from an EMBL/GenBank/DDBJ whole genome shotgun (WGS) entry which is preliminary data.</text>
</comment>
<gene>
    <name evidence="1" type="ORF">GCM10009431_15260</name>
</gene>
<accession>A0ABN1JMN7</accession>
<dbReference type="RefSeq" id="WP_134200343.1">
    <property type="nucleotide sequence ID" value="NZ_BAAAGF010000002.1"/>
</dbReference>
<dbReference type="EMBL" id="BAAAGF010000002">
    <property type="protein sequence ID" value="GAA0742812.1"/>
    <property type="molecule type" value="Genomic_DNA"/>
</dbReference>
<reference evidence="1 2" key="1">
    <citation type="journal article" date="2019" name="Int. J. Syst. Evol. Microbiol.">
        <title>The Global Catalogue of Microorganisms (GCM) 10K type strain sequencing project: providing services to taxonomists for standard genome sequencing and annotation.</title>
        <authorList>
            <consortium name="The Broad Institute Genomics Platform"/>
            <consortium name="The Broad Institute Genome Sequencing Center for Infectious Disease"/>
            <person name="Wu L."/>
            <person name="Ma J."/>
        </authorList>
    </citation>
    <scope>NUCLEOTIDE SEQUENCE [LARGE SCALE GENOMIC DNA]</scope>
    <source>
        <strain evidence="1 2">JCM 15976</strain>
    </source>
</reference>
<evidence type="ECO:0000313" key="1">
    <source>
        <dbReference type="EMBL" id="GAA0742812.1"/>
    </source>
</evidence>
<sequence length="109" mass="12765">MYYVGQVLYYELNIDYIIETYCINKDKPELQCNGKCHLATQIQKASNDSGKGKSHQMVFEAFYPVFVQQIANEEITLSKLVFFKAKQPIYYVNNYSHLIDYSIYKPPIC</sequence>